<gene>
    <name evidence="2" type="ORF">EWV81_02425</name>
</gene>
<organism evidence="2 3">
    <name type="scientific">Microcystis aeruginosa Ma_SC_T_19800800_S464</name>
    <dbReference type="NCBI Taxonomy" id="2486257"/>
    <lineage>
        <taxon>Bacteria</taxon>
        <taxon>Bacillati</taxon>
        <taxon>Cyanobacteriota</taxon>
        <taxon>Cyanophyceae</taxon>
        <taxon>Oscillatoriophycideae</taxon>
        <taxon>Chroococcales</taxon>
        <taxon>Microcystaceae</taxon>
        <taxon>Microcystis</taxon>
    </lineage>
</organism>
<comment type="caution">
    <text evidence="2">The sequence shown here is derived from an EMBL/GenBank/DDBJ whole genome shotgun (WGS) entry which is preliminary data.</text>
</comment>
<evidence type="ECO:0000256" key="1">
    <source>
        <dbReference type="SAM" id="Phobius"/>
    </source>
</evidence>
<accession>A0A552E4X0</accession>
<keyword evidence="1" id="KW-1133">Transmembrane helix</keyword>
<sequence length="77" mass="8797">MRKNRRRNCLGRRRDLSRNYVFVSVIILKDNLVFTGFFMAIKYGAKASYSSYLNGEVQSFHFGETGDDALSGYTSSL</sequence>
<protein>
    <submittedName>
        <fullName evidence="2">Uncharacterized protein</fullName>
    </submittedName>
</protein>
<dbReference type="AlphaFoldDB" id="A0A552E4X0"/>
<evidence type="ECO:0000313" key="3">
    <source>
        <dbReference type="Proteomes" id="UP000319313"/>
    </source>
</evidence>
<evidence type="ECO:0000313" key="2">
    <source>
        <dbReference type="EMBL" id="TRU29515.1"/>
    </source>
</evidence>
<feature type="transmembrane region" description="Helical" evidence="1">
    <location>
        <begin position="20"/>
        <end position="41"/>
    </location>
</feature>
<keyword evidence="1" id="KW-0472">Membrane</keyword>
<reference evidence="2 3" key="1">
    <citation type="submission" date="2019-01" db="EMBL/GenBank/DDBJ databases">
        <title>Coherence of Microcystis species and biogeography revealed through population genomics.</title>
        <authorList>
            <person name="Perez-Carrascal O.M."/>
            <person name="Terrat Y."/>
            <person name="Giani A."/>
            <person name="Fortin N."/>
            <person name="Tromas N."/>
            <person name="Shapiro B.J."/>
        </authorList>
    </citation>
    <scope>NUCLEOTIDE SEQUENCE [LARGE SCALE GENOMIC DNA]</scope>
    <source>
        <strain evidence="2">Ma_SC_T_19800800_S464</strain>
    </source>
</reference>
<keyword evidence="1" id="KW-0812">Transmembrane</keyword>
<dbReference type="EMBL" id="SFBL01000019">
    <property type="protein sequence ID" value="TRU29515.1"/>
    <property type="molecule type" value="Genomic_DNA"/>
</dbReference>
<proteinExistence type="predicted"/>
<dbReference type="Proteomes" id="UP000319313">
    <property type="component" value="Unassembled WGS sequence"/>
</dbReference>
<name>A0A552E4X0_MICAE</name>